<dbReference type="InterPro" id="IPR014720">
    <property type="entry name" value="dsRBD_dom"/>
</dbReference>
<dbReference type="Gene3D" id="3.30.160.20">
    <property type="match status" value="2"/>
</dbReference>
<feature type="domain" description="DRBM" evidence="3">
    <location>
        <begin position="119"/>
        <end position="187"/>
    </location>
</feature>
<evidence type="ECO:0000313" key="5">
    <source>
        <dbReference type="Proteomes" id="UP001168990"/>
    </source>
</evidence>
<evidence type="ECO:0000256" key="1">
    <source>
        <dbReference type="ARBA" id="ARBA00022884"/>
    </source>
</evidence>
<accession>A0AA39FZN8</accession>
<dbReference type="GO" id="GO:0016442">
    <property type="term" value="C:RISC complex"/>
    <property type="evidence" value="ECO:0007669"/>
    <property type="project" value="TreeGrafter"/>
</dbReference>
<keyword evidence="5" id="KW-1185">Reference proteome</keyword>
<organism evidence="4 5">
    <name type="scientific">Microctonus aethiopoides</name>
    <dbReference type="NCBI Taxonomy" id="144406"/>
    <lineage>
        <taxon>Eukaryota</taxon>
        <taxon>Metazoa</taxon>
        <taxon>Ecdysozoa</taxon>
        <taxon>Arthropoda</taxon>
        <taxon>Hexapoda</taxon>
        <taxon>Insecta</taxon>
        <taxon>Pterygota</taxon>
        <taxon>Neoptera</taxon>
        <taxon>Endopterygota</taxon>
        <taxon>Hymenoptera</taxon>
        <taxon>Apocrita</taxon>
        <taxon>Ichneumonoidea</taxon>
        <taxon>Braconidae</taxon>
        <taxon>Euphorinae</taxon>
        <taxon>Microctonus</taxon>
    </lineage>
</organism>
<dbReference type="InterPro" id="IPR051247">
    <property type="entry name" value="RLC_Component"/>
</dbReference>
<dbReference type="PANTHER" id="PTHR46205">
    <property type="entry name" value="LOQUACIOUS, ISOFORM B"/>
    <property type="match status" value="1"/>
</dbReference>
<evidence type="ECO:0000256" key="2">
    <source>
        <dbReference type="PROSITE-ProRule" id="PRU00266"/>
    </source>
</evidence>
<gene>
    <name evidence="4" type="ORF">PV328_002365</name>
</gene>
<keyword evidence="1 2" id="KW-0694">RNA-binding</keyword>
<comment type="caution">
    <text evidence="4">The sequence shown here is derived from an EMBL/GenBank/DDBJ whole genome shotgun (WGS) entry which is preliminary data.</text>
</comment>
<dbReference type="GO" id="GO:0070578">
    <property type="term" value="C:RISC-loading complex"/>
    <property type="evidence" value="ECO:0007669"/>
    <property type="project" value="TreeGrafter"/>
</dbReference>
<dbReference type="GO" id="GO:0005737">
    <property type="term" value="C:cytoplasm"/>
    <property type="evidence" value="ECO:0007669"/>
    <property type="project" value="TreeGrafter"/>
</dbReference>
<sequence length="345" mass="39033">MKIISYLDNIMQKTPISILQEMMVQKGKVPNYHLIHDGGGSHENTFTYEVSCEGLTAKGTGRCKKDAKHTAAKNMLEAIAKYNALPALPASPADSPVRTPLPKPMPASHILQPDEPFINAIGELQDLCAENELAEPVYETINDVGPPHARVFTIQCIVSSFREEGKATTKKQAKHEAARKMCTRIKELVENTKSSSAFMQINDDDDDIKGSDVKALFYNKFYRKKDNLGVKVADYHMKLTMHHHIEVRHEIVKKLEEWRHYLRQNDISELGDPFETLREQLKEILSPLNIDMQKIVITTDEKNFMVAIYLNTTPEINQVQIGSDINQMIVPAIFQIIDALVLLLL</sequence>
<reference evidence="4" key="2">
    <citation type="submission" date="2023-03" db="EMBL/GenBank/DDBJ databases">
        <authorList>
            <person name="Inwood S.N."/>
            <person name="Skelly J.G."/>
            <person name="Guhlin J."/>
            <person name="Harrop T.W.R."/>
            <person name="Goldson S.G."/>
            <person name="Dearden P.K."/>
        </authorList>
    </citation>
    <scope>NUCLEOTIDE SEQUENCE</scope>
    <source>
        <strain evidence="4">Irish</strain>
        <tissue evidence="4">Whole body</tissue>
    </source>
</reference>
<feature type="domain" description="DRBM" evidence="3">
    <location>
        <begin position="14"/>
        <end position="81"/>
    </location>
</feature>
<dbReference type="SMART" id="SM00358">
    <property type="entry name" value="DSRM"/>
    <property type="match status" value="2"/>
</dbReference>
<dbReference type="GO" id="GO:0035197">
    <property type="term" value="F:siRNA binding"/>
    <property type="evidence" value="ECO:0007669"/>
    <property type="project" value="TreeGrafter"/>
</dbReference>
<name>A0AA39FZN8_9HYME</name>
<reference evidence="4" key="1">
    <citation type="journal article" date="2023" name="bioRxiv">
        <title>Scaffold-level genome assemblies of two parasitoid biocontrol wasps reveal the parthenogenesis mechanism and an associated novel virus.</title>
        <authorList>
            <person name="Inwood S."/>
            <person name="Skelly J."/>
            <person name="Guhlin J."/>
            <person name="Harrop T."/>
            <person name="Goldson S."/>
            <person name="Dearden P."/>
        </authorList>
    </citation>
    <scope>NUCLEOTIDE SEQUENCE</scope>
    <source>
        <strain evidence="4">Irish</strain>
        <tissue evidence="4">Whole body</tissue>
    </source>
</reference>
<dbReference type="PANTHER" id="PTHR46205:SF3">
    <property type="entry name" value="LOQUACIOUS, ISOFORM B"/>
    <property type="match status" value="1"/>
</dbReference>
<dbReference type="Proteomes" id="UP001168990">
    <property type="component" value="Unassembled WGS sequence"/>
</dbReference>
<dbReference type="PROSITE" id="PS50137">
    <property type="entry name" value="DS_RBD"/>
    <property type="match status" value="2"/>
</dbReference>
<evidence type="ECO:0000313" key="4">
    <source>
        <dbReference type="EMBL" id="KAK0178415.1"/>
    </source>
</evidence>
<proteinExistence type="predicted"/>
<dbReference type="GO" id="GO:0005634">
    <property type="term" value="C:nucleus"/>
    <property type="evidence" value="ECO:0007669"/>
    <property type="project" value="TreeGrafter"/>
</dbReference>
<dbReference type="AlphaFoldDB" id="A0AA39FZN8"/>
<dbReference type="GO" id="GO:0030422">
    <property type="term" value="P:siRNA processing"/>
    <property type="evidence" value="ECO:0007669"/>
    <property type="project" value="TreeGrafter"/>
</dbReference>
<dbReference type="EMBL" id="JAQQBS010000001">
    <property type="protein sequence ID" value="KAK0178415.1"/>
    <property type="molecule type" value="Genomic_DNA"/>
</dbReference>
<protein>
    <recommendedName>
        <fullName evidence="3">DRBM domain-containing protein</fullName>
    </recommendedName>
</protein>
<dbReference type="Pfam" id="PF00035">
    <property type="entry name" value="dsrm"/>
    <property type="match status" value="2"/>
</dbReference>
<dbReference type="FunFam" id="3.30.160.20:FF:000007">
    <property type="entry name" value="Double-stranded RNA-binding protein Staufen homolog 1"/>
    <property type="match status" value="1"/>
</dbReference>
<dbReference type="CDD" id="cd19862">
    <property type="entry name" value="DSRM_PRKRA-like_rpt1"/>
    <property type="match status" value="1"/>
</dbReference>
<dbReference type="GO" id="GO:0007281">
    <property type="term" value="P:germ cell development"/>
    <property type="evidence" value="ECO:0007669"/>
    <property type="project" value="UniProtKB-ARBA"/>
</dbReference>
<evidence type="ECO:0000259" key="3">
    <source>
        <dbReference type="PROSITE" id="PS50137"/>
    </source>
</evidence>
<dbReference type="SUPFAM" id="SSF54768">
    <property type="entry name" value="dsRNA-binding domain-like"/>
    <property type="match status" value="2"/>
</dbReference>
<dbReference type="GO" id="GO:0070920">
    <property type="term" value="P:regulation of regulatory ncRNA processing"/>
    <property type="evidence" value="ECO:0007669"/>
    <property type="project" value="TreeGrafter"/>
</dbReference>
<dbReference type="GO" id="GO:0003725">
    <property type="term" value="F:double-stranded RNA binding"/>
    <property type="evidence" value="ECO:0007669"/>
    <property type="project" value="TreeGrafter"/>
</dbReference>